<gene>
    <name evidence="2" type="ORF">ACIPEN_12935</name>
</gene>
<feature type="chain" id="PRO_5045970461" evidence="1">
    <location>
        <begin position="24"/>
        <end position="271"/>
    </location>
</feature>
<dbReference type="InterPro" id="IPR052755">
    <property type="entry name" value="Lysozyme_Inhibitor_LprI"/>
</dbReference>
<dbReference type="PANTHER" id="PTHR37549:SF1">
    <property type="entry name" value="LIPOPROTEIN LPRI"/>
    <property type="match status" value="1"/>
</dbReference>
<dbReference type="EMBL" id="JBIUZV010000006">
    <property type="protein sequence ID" value="MFJ3046728.1"/>
    <property type="molecule type" value="Genomic_DNA"/>
</dbReference>
<evidence type="ECO:0000256" key="1">
    <source>
        <dbReference type="SAM" id="SignalP"/>
    </source>
</evidence>
<dbReference type="PANTHER" id="PTHR37549">
    <property type="entry name" value="LIPOPROTEIN LPRI"/>
    <property type="match status" value="1"/>
</dbReference>
<evidence type="ECO:0000313" key="2">
    <source>
        <dbReference type="EMBL" id="MFJ3046728.1"/>
    </source>
</evidence>
<feature type="signal peptide" evidence="1">
    <location>
        <begin position="1"/>
        <end position="23"/>
    </location>
</feature>
<proteinExistence type="predicted"/>
<keyword evidence="1" id="KW-0732">Signal</keyword>
<comment type="caution">
    <text evidence="2">The sequence shown here is derived from an EMBL/GenBank/DDBJ whole genome shotgun (WGS) entry which is preliminary data.</text>
</comment>
<sequence>MKKTTLYAIFAAHCAFACAPAFAASFDCSRAGSANEKIICGDTELSALDDKLGKAFRQARMRASDKRAFTIDSDKQWRWREQNCRDRACLVDWYQRRQAELQAQADSSIAVDARLPAKAGQSPMPSIPALASVQPVPSAPATDVAQAEPLRLKLNNAQIAGIAPAGAMPWPHYVRVDRGEYFYEDPQAGGAAALIGVRYYGVENGQYIIEASRGNAVLRYTCSADCAYIGQLTLPGDIEKDMVIVRNDRNSLPSLIVNDAVNGLLVPSAVH</sequence>
<protein>
    <submittedName>
        <fullName evidence="2">Lysozyme inhibitor LprI family protein</fullName>
    </submittedName>
</protein>
<organism evidence="2 3">
    <name type="scientific">Herbaspirillum chlorophenolicum</name>
    <dbReference type="NCBI Taxonomy" id="211589"/>
    <lineage>
        <taxon>Bacteria</taxon>
        <taxon>Pseudomonadati</taxon>
        <taxon>Pseudomonadota</taxon>
        <taxon>Betaproteobacteria</taxon>
        <taxon>Burkholderiales</taxon>
        <taxon>Oxalobacteraceae</taxon>
        <taxon>Herbaspirillum</taxon>
    </lineage>
</organism>
<accession>A0ABW8F0D5</accession>
<name>A0ABW8F0D5_9BURK</name>
<evidence type="ECO:0000313" key="3">
    <source>
        <dbReference type="Proteomes" id="UP001617427"/>
    </source>
</evidence>
<keyword evidence="3" id="KW-1185">Reference proteome</keyword>
<dbReference type="RefSeq" id="WP_402700946.1">
    <property type="nucleotide sequence ID" value="NZ_JBIUZV010000006.1"/>
</dbReference>
<dbReference type="Proteomes" id="UP001617427">
    <property type="component" value="Unassembled WGS sequence"/>
</dbReference>
<reference evidence="2 3" key="1">
    <citation type="submission" date="2024-10" db="EMBL/GenBank/DDBJ databases">
        <title>The Natural Products Discovery Center: Release of the First 8490 Sequenced Strains for Exploring Actinobacteria Biosynthetic Diversity.</title>
        <authorList>
            <person name="Kalkreuter E."/>
            <person name="Kautsar S.A."/>
            <person name="Yang D."/>
            <person name="Bader C.D."/>
            <person name="Teijaro C.N."/>
            <person name="Fluegel L."/>
            <person name="Davis C.M."/>
            <person name="Simpson J.R."/>
            <person name="Lauterbach L."/>
            <person name="Steele A.D."/>
            <person name="Gui C."/>
            <person name="Meng S."/>
            <person name="Li G."/>
            <person name="Viehrig K."/>
            <person name="Ye F."/>
            <person name="Su P."/>
            <person name="Kiefer A.F."/>
            <person name="Nichols A."/>
            <person name="Cepeda A.J."/>
            <person name="Yan W."/>
            <person name="Fan B."/>
            <person name="Jiang Y."/>
            <person name="Adhikari A."/>
            <person name="Zheng C.-J."/>
            <person name="Schuster L."/>
            <person name="Cowan T.M."/>
            <person name="Smanski M.J."/>
            <person name="Chevrette M.G."/>
            <person name="De Carvalho L.P.S."/>
            <person name="Shen B."/>
        </authorList>
    </citation>
    <scope>NUCLEOTIDE SEQUENCE [LARGE SCALE GENOMIC DNA]</scope>
    <source>
        <strain evidence="2 3">NPDC087045</strain>
    </source>
</reference>